<feature type="domain" description="YgjP-like metallopeptidase" evidence="2">
    <location>
        <begin position="83"/>
        <end position="291"/>
    </location>
</feature>
<name>A0ABR6Y9H6_9BURK</name>
<protein>
    <submittedName>
        <fullName evidence="3">M48 family metallopeptidase</fullName>
    </submittedName>
</protein>
<gene>
    <name evidence="3" type="ORF">H8K55_06795</name>
</gene>
<dbReference type="RefSeq" id="WP_186941321.1">
    <property type="nucleotide sequence ID" value="NZ_JACOGA010000005.1"/>
</dbReference>
<evidence type="ECO:0000313" key="4">
    <source>
        <dbReference type="Proteomes" id="UP000624279"/>
    </source>
</evidence>
<keyword evidence="4" id="KW-1185">Reference proteome</keyword>
<accession>A0ABR6Y9H6</accession>
<evidence type="ECO:0000256" key="1">
    <source>
        <dbReference type="SAM" id="MobiDB-lite"/>
    </source>
</evidence>
<comment type="caution">
    <text evidence="3">The sequence shown here is derived from an EMBL/GenBank/DDBJ whole genome shotgun (WGS) entry which is preliminary data.</text>
</comment>
<dbReference type="CDD" id="cd07344">
    <property type="entry name" value="M48_yhfN_like"/>
    <property type="match status" value="1"/>
</dbReference>
<feature type="region of interest" description="Disordered" evidence="1">
    <location>
        <begin position="41"/>
        <end position="61"/>
    </location>
</feature>
<dbReference type="InterPro" id="IPR053136">
    <property type="entry name" value="UTP_pyrophosphatase-like"/>
</dbReference>
<dbReference type="Pfam" id="PF01863">
    <property type="entry name" value="YgjP-like"/>
    <property type="match status" value="1"/>
</dbReference>
<dbReference type="Proteomes" id="UP000624279">
    <property type="component" value="Unassembled WGS sequence"/>
</dbReference>
<evidence type="ECO:0000313" key="3">
    <source>
        <dbReference type="EMBL" id="MBC3873288.1"/>
    </source>
</evidence>
<dbReference type="EMBL" id="JACOGA010000005">
    <property type="protein sequence ID" value="MBC3873288.1"/>
    <property type="molecule type" value="Genomic_DNA"/>
</dbReference>
<evidence type="ECO:0000259" key="2">
    <source>
        <dbReference type="Pfam" id="PF01863"/>
    </source>
</evidence>
<organism evidence="3 4">
    <name type="scientific">Undibacterium flavidum</name>
    <dbReference type="NCBI Taxonomy" id="2762297"/>
    <lineage>
        <taxon>Bacteria</taxon>
        <taxon>Pseudomonadati</taxon>
        <taxon>Pseudomonadota</taxon>
        <taxon>Betaproteobacteria</taxon>
        <taxon>Burkholderiales</taxon>
        <taxon>Oxalobacteraceae</taxon>
        <taxon>Undibacterium</taxon>
    </lineage>
</organism>
<sequence>MPAAKPSISPKSSQPSLMQGLQRALQLDFFNDLFGNNEVVVEKRPSSPSQPDHGGNTGTRKRQILIQDQVLEYELRRSKRRSIGFLIADEGLRITAPRWVTLADIEQAIAEKQNWIISKLQEKNALAKRRMQACMRWEDGARLPYLGKHLTLRIAHQGRSAVTHDAEQEILHISLPPDFHEQQLKDRVQSWLQQEAKHIFNQRLPIFAQRLGVTYHSMSLSSAGTRWGSCTSQGKIRLNWRLIHFSPAIIDYVVAHELSHLREMNHSADFWATVESIYPEYEHAKQQLRQHASADLPVF</sequence>
<reference evidence="3 4" key="1">
    <citation type="submission" date="2020-08" db="EMBL/GenBank/DDBJ databases">
        <title>Novel species isolated from subtropical streams in China.</title>
        <authorList>
            <person name="Lu H."/>
        </authorList>
    </citation>
    <scope>NUCLEOTIDE SEQUENCE [LARGE SCALE GENOMIC DNA]</scope>
    <source>
        <strain evidence="3 4">LX15W</strain>
    </source>
</reference>
<proteinExistence type="predicted"/>
<dbReference type="Gene3D" id="3.30.2010.10">
    <property type="entry name" value="Metalloproteases ('zincins'), catalytic domain"/>
    <property type="match status" value="1"/>
</dbReference>
<dbReference type="InterPro" id="IPR002725">
    <property type="entry name" value="YgjP-like_metallopeptidase"/>
</dbReference>
<dbReference type="PANTHER" id="PTHR30399">
    <property type="entry name" value="UNCHARACTERIZED PROTEIN YGJP"/>
    <property type="match status" value="1"/>
</dbReference>
<dbReference type="PANTHER" id="PTHR30399:SF1">
    <property type="entry name" value="UTP PYROPHOSPHATASE"/>
    <property type="match status" value="1"/>
</dbReference>